<proteinExistence type="predicted"/>
<dbReference type="InterPro" id="IPR035992">
    <property type="entry name" value="Ricin_B-like_lectins"/>
</dbReference>
<feature type="domain" description="Ricin B lectin" evidence="2">
    <location>
        <begin position="31"/>
        <end position="164"/>
    </location>
</feature>
<keyword evidence="1" id="KW-0732">Signal</keyword>
<feature type="signal peptide" evidence="1">
    <location>
        <begin position="1"/>
        <end position="27"/>
    </location>
</feature>
<dbReference type="Proteomes" id="UP000218944">
    <property type="component" value="Unassembled WGS sequence"/>
</dbReference>
<comment type="caution">
    <text evidence="3">The sequence shown here is derived from an EMBL/GenBank/DDBJ whole genome shotgun (WGS) entry which is preliminary data.</text>
</comment>
<dbReference type="Pfam" id="PF14200">
    <property type="entry name" value="RicinB_lectin_2"/>
    <property type="match status" value="1"/>
</dbReference>
<evidence type="ECO:0000256" key="1">
    <source>
        <dbReference type="SAM" id="SignalP"/>
    </source>
</evidence>
<dbReference type="AlphaFoldDB" id="A0A2A2D052"/>
<dbReference type="EMBL" id="NSJV01000606">
    <property type="protein sequence ID" value="PAU44884.1"/>
    <property type="molecule type" value="Genomic_DNA"/>
</dbReference>
<evidence type="ECO:0000313" key="3">
    <source>
        <dbReference type="EMBL" id="PAU44884.1"/>
    </source>
</evidence>
<dbReference type="CDD" id="cd00161">
    <property type="entry name" value="beta-trefoil_Ricin-like"/>
    <property type="match status" value="1"/>
</dbReference>
<reference evidence="3 4" key="1">
    <citation type="submission" date="2017-08" db="EMBL/GenBank/DDBJ databases">
        <title>Genome sequence of Streptomyces albireticuli NRRL B-1670.</title>
        <authorList>
            <person name="Graham D.E."/>
            <person name="Mahan K.M."/>
            <person name="Klingeman D.M."/>
            <person name="Hettich R.L."/>
            <person name="Parry R.J."/>
            <person name="Spain J.C."/>
        </authorList>
    </citation>
    <scope>NUCLEOTIDE SEQUENCE [LARGE SCALE GENOMIC DNA]</scope>
    <source>
        <strain evidence="3 4">NRRL B-1670</strain>
    </source>
</reference>
<dbReference type="InterPro" id="IPR000772">
    <property type="entry name" value="Ricin_B_lectin"/>
</dbReference>
<accession>A0A2A2D052</accession>
<dbReference type="Gene3D" id="2.80.10.50">
    <property type="match status" value="1"/>
</dbReference>
<dbReference type="RefSeq" id="WP_095584507.1">
    <property type="nucleotide sequence ID" value="NZ_JAJQQS010000016.1"/>
</dbReference>
<dbReference type="PROSITE" id="PS50231">
    <property type="entry name" value="RICIN_B_LECTIN"/>
    <property type="match status" value="1"/>
</dbReference>
<sequence>MKITSKVAALAAAGAALVLTTPGPSLAASSNFLVNEGGNQCLTIENASPDNGARAVQGPCVTSKSEWRFVKADEYNYRIVNVDNGKCLEIADSRKDNGAPAQQWTCVDGADTQLWDLWFSDGSGFVTNKNSDKNLEIENSSAKVGAKAQQWAYAGVTGQRWRPVMASE</sequence>
<organism evidence="3 4">
    <name type="scientific">Streptomyces albireticuli</name>
    <dbReference type="NCBI Taxonomy" id="1940"/>
    <lineage>
        <taxon>Bacteria</taxon>
        <taxon>Bacillati</taxon>
        <taxon>Actinomycetota</taxon>
        <taxon>Actinomycetes</taxon>
        <taxon>Kitasatosporales</taxon>
        <taxon>Streptomycetaceae</taxon>
        <taxon>Streptomyces</taxon>
    </lineage>
</organism>
<dbReference type="SUPFAM" id="SSF50370">
    <property type="entry name" value="Ricin B-like lectins"/>
    <property type="match status" value="1"/>
</dbReference>
<gene>
    <name evidence="3" type="ORF">CK936_32385</name>
</gene>
<feature type="chain" id="PRO_5013330793" description="Ricin B lectin domain-containing protein" evidence="1">
    <location>
        <begin position="28"/>
        <end position="168"/>
    </location>
</feature>
<evidence type="ECO:0000259" key="2">
    <source>
        <dbReference type="SMART" id="SM00458"/>
    </source>
</evidence>
<dbReference type="SMART" id="SM00458">
    <property type="entry name" value="RICIN"/>
    <property type="match status" value="1"/>
</dbReference>
<protein>
    <recommendedName>
        <fullName evidence="2">Ricin B lectin domain-containing protein</fullName>
    </recommendedName>
</protein>
<name>A0A2A2D052_9ACTN</name>
<keyword evidence="4" id="KW-1185">Reference proteome</keyword>
<evidence type="ECO:0000313" key="4">
    <source>
        <dbReference type="Proteomes" id="UP000218944"/>
    </source>
</evidence>